<proteinExistence type="predicted"/>
<organism evidence="3 4">
    <name type="scientific">Pseudomonas orientalis</name>
    <dbReference type="NCBI Taxonomy" id="76758"/>
    <lineage>
        <taxon>Bacteria</taxon>
        <taxon>Pseudomonadati</taxon>
        <taxon>Pseudomonadota</taxon>
        <taxon>Gammaproteobacteria</taxon>
        <taxon>Pseudomonadales</taxon>
        <taxon>Pseudomonadaceae</taxon>
        <taxon>Pseudomonas</taxon>
    </lineage>
</organism>
<evidence type="ECO:0000256" key="1">
    <source>
        <dbReference type="SAM" id="MobiDB-lite"/>
    </source>
</evidence>
<dbReference type="RefSeq" id="WP_104501886.1">
    <property type="nucleotide sequence ID" value="NZ_CP018049.1"/>
</dbReference>
<gene>
    <name evidence="3" type="ORF">BOP93_05700</name>
</gene>
<dbReference type="Proteomes" id="UP000239888">
    <property type="component" value="Chromosome"/>
</dbReference>
<dbReference type="InterPro" id="IPR010090">
    <property type="entry name" value="Phage_tape_meas"/>
</dbReference>
<protein>
    <submittedName>
        <fullName evidence="3">Phage tail tape measure protein</fullName>
    </submittedName>
</protein>
<evidence type="ECO:0000313" key="3">
    <source>
        <dbReference type="EMBL" id="AUZ45100.1"/>
    </source>
</evidence>
<dbReference type="AlphaFoldDB" id="A0A2L0RSY0"/>
<accession>A0A2L0RSY0</accession>
<dbReference type="NCBIfam" id="TIGR01760">
    <property type="entry name" value="tape_meas_TP901"/>
    <property type="match status" value="1"/>
</dbReference>
<reference evidence="3 4" key="1">
    <citation type="journal article" date="2018" name="Front. Microbiol.">
        <title>Pseudomonas orientalis F9: A Potent Antagonist against Phytopathogens with Phytotoxic Effect in the Apple Flower.</title>
        <authorList>
            <person name="Zengerer V."/>
            <person name="Schmid M."/>
            <person name="Bieri M."/>
            <person name="Muller D.C."/>
            <person name="Remus-Emsermann M.N.P."/>
            <person name="Ahrens C.H."/>
            <person name="Pelludat C."/>
        </authorList>
    </citation>
    <scope>NUCLEOTIDE SEQUENCE [LARGE SCALE GENOMIC DNA]</scope>
    <source>
        <strain evidence="3 4">F9</strain>
    </source>
</reference>
<evidence type="ECO:0000259" key="2">
    <source>
        <dbReference type="Pfam" id="PF10145"/>
    </source>
</evidence>
<name>A0A2L0RSY0_9PSED</name>
<dbReference type="Pfam" id="PF10145">
    <property type="entry name" value="PhageMin_Tail"/>
    <property type="match status" value="1"/>
</dbReference>
<dbReference type="EMBL" id="CP018049">
    <property type="protein sequence ID" value="AUZ45100.1"/>
    <property type="molecule type" value="Genomic_DNA"/>
</dbReference>
<dbReference type="KEGG" id="poi:BOP93_05700"/>
<sequence>MADSNKGAESAIARDGVMIQRSPEMAGAQASLNPIAQTLASPAEAVPGGAANLVLALADASLQINHLAEGQARLVDTLELFNASLLKMMDAGQADAIEAAGTGDTSTRTAAPAGTPSQALDAAMTDLDQLLHFVGRERKSMREANLAMATEPMVAASGASAVDLAKVEYVAAKSGIGSERVDASGNIDQAGRQADLQQFARDAAIMATVFKIDVKHAGELIGGWRESMHLDRTQALDLADATNVLGSDVSLKAESADIAAIVQRQGAAATAAGMLPEQAAALSAVLLSAGNSKGAAELGLEKISLALAKGDSASPAQRSAWAALKLDPKELAGGMKQDAPQTLVTVLEALKSQPAEKQAALAAQLFDGNQSILSLVPIIDSVKHAFSQVAETSTYATSALGDQGSVQRVAAIRADSSQARRQAYEASTTRLQTASDVALAPAVDTSLTAMTGLVNGVSGLAEALPHTTAAVTVAGAALGAVLSGVFDAVKDKVFEKVAGKILREGPAADPSARPQHTRSDDTPTGKPTPGSASGPDRPSKTEKAGKVARQASLGLVLAQAGVDVTQGALTGNTGQALGSSVGSVGGAVAGGVAGEFAGMAIGRAVGTLAGAVIGSVVPGAGTVLGGVMGGVAGGAIGNVVGGAVGTFVGSDVGAWLAEKVMGSGDRLPSPTDVSHNLNNPQADNRQINFAPQITINAPEQASYQQLATLVVQQIEAQFTPLSMDNLLATRRGAALTDGAV</sequence>
<feature type="region of interest" description="Disordered" evidence="1">
    <location>
        <begin position="505"/>
        <end position="545"/>
    </location>
</feature>
<evidence type="ECO:0000313" key="4">
    <source>
        <dbReference type="Proteomes" id="UP000239888"/>
    </source>
</evidence>
<feature type="domain" description="Phage tail tape measure protein" evidence="2">
    <location>
        <begin position="182"/>
        <end position="366"/>
    </location>
</feature>